<keyword evidence="1 3" id="KW-0378">Hydrolase</keyword>
<dbReference type="SUPFAM" id="SSF54637">
    <property type="entry name" value="Thioesterase/thiol ester dehydrase-isomerase"/>
    <property type="match status" value="1"/>
</dbReference>
<feature type="domain" description="Thioesterase" evidence="2">
    <location>
        <begin position="45"/>
        <end position="120"/>
    </location>
</feature>
<proteinExistence type="predicted"/>
<dbReference type="InterPro" id="IPR006683">
    <property type="entry name" value="Thioestr_dom"/>
</dbReference>
<dbReference type="GO" id="GO:0016289">
    <property type="term" value="F:acyl-CoA hydrolase activity"/>
    <property type="evidence" value="ECO:0007669"/>
    <property type="project" value="UniProtKB-ARBA"/>
</dbReference>
<dbReference type="CDD" id="cd03443">
    <property type="entry name" value="PaaI_thioesterase"/>
    <property type="match status" value="1"/>
</dbReference>
<dbReference type="RefSeq" id="WP_115311993.1">
    <property type="nucleotide sequence ID" value="NZ_UGTH01000001.1"/>
</dbReference>
<dbReference type="PANTHER" id="PTHR42856">
    <property type="entry name" value="ACYL-COENZYME A THIOESTERASE PAAI"/>
    <property type="match status" value="1"/>
</dbReference>
<evidence type="ECO:0000256" key="1">
    <source>
        <dbReference type="ARBA" id="ARBA00022801"/>
    </source>
</evidence>
<dbReference type="PANTHER" id="PTHR42856:SF1">
    <property type="entry name" value="ACYL-COENZYME A THIOESTERASE PAAI"/>
    <property type="match status" value="1"/>
</dbReference>
<evidence type="ECO:0000259" key="2">
    <source>
        <dbReference type="Pfam" id="PF03061"/>
    </source>
</evidence>
<protein>
    <submittedName>
        <fullName evidence="3">Acyl-coenzyme A thioesterase PaaI</fullName>
        <ecNumber evidence="3">3.1.2.-</ecNumber>
    </submittedName>
</protein>
<dbReference type="Gene3D" id="3.10.129.10">
    <property type="entry name" value="Hotdog Thioesterase"/>
    <property type="match status" value="1"/>
</dbReference>
<dbReference type="InterPro" id="IPR029069">
    <property type="entry name" value="HotDog_dom_sf"/>
</dbReference>
<dbReference type="AlphaFoldDB" id="A0A379DAI5"/>
<evidence type="ECO:0000313" key="4">
    <source>
        <dbReference type="Proteomes" id="UP000254777"/>
    </source>
</evidence>
<dbReference type="EMBL" id="UGTH01000001">
    <property type="protein sequence ID" value="SUB74810.1"/>
    <property type="molecule type" value="Genomic_DNA"/>
</dbReference>
<dbReference type="Proteomes" id="UP000254777">
    <property type="component" value="Unassembled WGS sequence"/>
</dbReference>
<accession>A0A379DAI5</accession>
<dbReference type="Pfam" id="PF03061">
    <property type="entry name" value="4HBT"/>
    <property type="match status" value="1"/>
</dbReference>
<dbReference type="NCBIfam" id="TIGR00369">
    <property type="entry name" value="unchar_dom_1"/>
    <property type="match status" value="1"/>
</dbReference>
<organism evidence="3 4">
    <name type="scientific">Peptoniphilus indolicus</name>
    <dbReference type="NCBI Taxonomy" id="33030"/>
    <lineage>
        <taxon>Bacteria</taxon>
        <taxon>Bacillati</taxon>
        <taxon>Bacillota</taxon>
        <taxon>Tissierellia</taxon>
        <taxon>Tissierellales</taxon>
        <taxon>Peptoniphilaceae</taxon>
        <taxon>Peptoniphilus</taxon>
    </lineage>
</organism>
<reference evidence="3 4" key="1">
    <citation type="submission" date="2018-06" db="EMBL/GenBank/DDBJ databases">
        <authorList>
            <consortium name="Pathogen Informatics"/>
            <person name="Doyle S."/>
        </authorList>
    </citation>
    <scope>NUCLEOTIDE SEQUENCE [LARGE SCALE GENOMIC DNA]</scope>
    <source>
        <strain evidence="3 4">NCTC11088</strain>
    </source>
</reference>
<evidence type="ECO:0000313" key="3">
    <source>
        <dbReference type="EMBL" id="SUB74810.1"/>
    </source>
</evidence>
<name>A0A379DAI5_9FIRM</name>
<dbReference type="InterPro" id="IPR003736">
    <property type="entry name" value="PAAI_dom"/>
</dbReference>
<sequence length="136" mass="14587">MDYKRMIDERNASGYINHLGINVVEIREGYAKTEVEIGDGHINPMGAAHGGLIFSLADVTAGSCANSFGNKASTLNANINFLAPAMKGKKLIGESKLLKNGKTVKVIDVEIKDDSGKLVARGTLSFFDLGEPLFED</sequence>
<dbReference type="EC" id="3.1.2.-" evidence="3"/>
<dbReference type="InterPro" id="IPR052723">
    <property type="entry name" value="Acyl-CoA_thioesterase_PaaI"/>
</dbReference>
<gene>
    <name evidence="3" type="primary">paaI</name>
    <name evidence="3" type="ORF">NCTC11088_00568</name>
</gene>